<dbReference type="GO" id="GO:0005829">
    <property type="term" value="C:cytosol"/>
    <property type="evidence" value="ECO:0007669"/>
    <property type="project" value="TreeGrafter"/>
</dbReference>
<dbReference type="Proteomes" id="UP000002710">
    <property type="component" value="Chromosome"/>
</dbReference>
<dbReference type="PANTHER" id="PTHR46797:SF19">
    <property type="entry name" value="BLL2473 PROTEIN"/>
    <property type="match status" value="1"/>
</dbReference>
<dbReference type="RefSeq" id="WP_011366673.1">
    <property type="nucleotide sequence ID" value="NC_007519.1"/>
</dbReference>
<dbReference type="InterPro" id="IPR050807">
    <property type="entry name" value="TransReg_Diox_bact_type"/>
</dbReference>
<protein>
    <submittedName>
        <fullName evidence="3">Cupin 2 conserved barrel domain protein</fullName>
    </submittedName>
</protein>
<dbReference type="Pfam" id="PF01381">
    <property type="entry name" value="HTH_3"/>
    <property type="match status" value="1"/>
</dbReference>
<dbReference type="InterPro" id="IPR014710">
    <property type="entry name" value="RmlC-like_jellyroll"/>
</dbReference>
<dbReference type="STRING" id="207559.Dde_0556"/>
<dbReference type="PROSITE" id="PS50943">
    <property type="entry name" value="HTH_CROC1"/>
    <property type="match status" value="1"/>
</dbReference>
<dbReference type="GO" id="GO:0003700">
    <property type="term" value="F:DNA-binding transcription factor activity"/>
    <property type="evidence" value="ECO:0007669"/>
    <property type="project" value="TreeGrafter"/>
</dbReference>
<dbReference type="SUPFAM" id="SSF51182">
    <property type="entry name" value="RmlC-like cupins"/>
    <property type="match status" value="1"/>
</dbReference>
<reference evidence="3 4" key="1">
    <citation type="journal article" date="2011" name="J. Bacteriol.">
        <title>Complete genome sequence and updated annotation of Desulfovibrio alaskensis G20.</title>
        <authorList>
            <person name="Hauser L.J."/>
            <person name="Land M.L."/>
            <person name="Brown S.D."/>
            <person name="Larimer F."/>
            <person name="Keller K.L."/>
            <person name="Rapp-Giles B.J."/>
            <person name="Price M.N."/>
            <person name="Lin M."/>
            <person name="Bruce D.C."/>
            <person name="Detter J.C."/>
            <person name="Tapia R."/>
            <person name="Han C.S."/>
            <person name="Goodwin L.A."/>
            <person name="Cheng J.F."/>
            <person name="Pitluck S."/>
            <person name="Copeland A."/>
            <person name="Lucas S."/>
            <person name="Nolan M."/>
            <person name="Lapidus A.L."/>
            <person name="Palumbo A.V."/>
            <person name="Wall J.D."/>
        </authorList>
    </citation>
    <scope>NUCLEOTIDE SEQUENCE [LARGE SCALE GENOMIC DNA]</scope>
    <source>
        <strain evidence="4">ATCC BAA 1058 / DSM 17464 / G20</strain>
    </source>
</reference>
<dbReference type="Gene3D" id="1.10.260.40">
    <property type="entry name" value="lambda repressor-like DNA-binding domains"/>
    <property type="match status" value="1"/>
</dbReference>
<sequence>MAAKKLGARICKFREERGMTREELAEAAGLGADFITALEEEDLYPSIGPLQKIARALNVRLGTFMDDEVTRDPIVVRKSGRESDLTMQKARNKRAAFMFHSLGKGKSDRNMEPFFIEIAPEPNEDRQLSSHQGEEFIVVVSGSILVRYGNEEHVLEQGDSIYYNSIVPHYVGAAGDDKAEIYAVIYYPR</sequence>
<evidence type="ECO:0000313" key="3">
    <source>
        <dbReference type="EMBL" id="ABB37357.1"/>
    </source>
</evidence>
<gene>
    <name evidence="3" type="ordered locus">Dde_0556</name>
</gene>
<dbReference type="InterPro" id="IPR001387">
    <property type="entry name" value="Cro/C1-type_HTH"/>
</dbReference>
<dbReference type="Pfam" id="PF07883">
    <property type="entry name" value="Cupin_2"/>
    <property type="match status" value="1"/>
</dbReference>
<dbReference type="EMBL" id="CP000112">
    <property type="protein sequence ID" value="ABB37357.1"/>
    <property type="molecule type" value="Genomic_DNA"/>
</dbReference>
<keyword evidence="4" id="KW-1185">Reference proteome</keyword>
<dbReference type="InterPro" id="IPR013096">
    <property type="entry name" value="Cupin_2"/>
</dbReference>
<dbReference type="SUPFAM" id="SSF47413">
    <property type="entry name" value="lambda repressor-like DNA-binding domains"/>
    <property type="match status" value="1"/>
</dbReference>
<dbReference type="InterPro" id="IPR010982">
    <property type="entry name" value="Lambda_DNA-bd_dom_sf"/>
</dbReference>
<dbReference type="SMART" id="SM00530">
    <property type="entry name" value="HTH_XRE"/>
    <property type="match status" value="1"/>
</dbReference>
<name>Q315N9_OLEA2</name>
<accession>Q315N9</accession>
<dbReference type="AlphaFoldDB" id="Q315N9"/>
<evidence type="ECO:0000259" key="2">
    <source>
        <dbReference type="PROSITE" id="PS50943"/>
    </source>
</evidence>
<proteinExistence type="predicted"/>
<dbReference type="Gene3D" id="2.60.120.10">
    <property type="entry name" value="Jelly Rolls"/>
    <property type="match status" value="1"/>
</dbReference>
<dbReference type="CDD" id="cd00093">
    <property type="entry name" value="HTH_XRE"/>
    <property type="match status" value="1"/>
</dbReference>
<evidence type="ECO:0000313" key="4">
    <source>
        <dbReference type="Proteomes" id="UP000002710"/>
    </source>
</evidence>
<dbReference type="GO" id="GO:0003677">
    <property type="term" value="F:DNA binding"/>
    <property type="evidence" value="ECO:0007669"/>
    <property type="project" value="UniProtKB-KW"/>
</dbReference>
<dbReference type="InterPro" id="IPR011051">
    <property type="entry name" value="RmlC_Cupin_sf"/>
</dbReference>
<dbReference type="eggNOG" id="COG1917">
    <property type="taxonomic scope" value="Bacteria"/>
</dbReference>
<organism evidence="3 4">
    <name type="scientific">Oleidesulfovibrio alaskensis (strain ATCC BAA-1058 / DSM 17464 / G20)</name>
    <name type="common">Desulfovibrio alaskensis</name>
    <dbReference type="NCBI Taxonomy" id="207559"/>
    <lineage>
        <taxon>Bacteria</taxon>
        <taxon>Pseudomonadati</taxon>
        <taxon>Thermodesulfobacteriota</taxon>
        <taxon>Desulfovibrionia</taxon>
        <taxon>Desulfovibrionales</taxon>
        <taxon>Desulfovibrionaceae</taxon>
        <taxon>Oleidesulfovibrio</taxon>
    </lineage>
</organism>
<dbReference type="CDD" id="cd02209">
    <property type="entry name" value="cupin_XRE_C"/>
    <property type="match status" value="1"/>
</dbReference>
<evidence type="ECO:0000256" key="1">
    <source>
        <dbReference type="ARBA" id="ARBA00023125"/>
    </source>
</evidence>
<feature type="domain" description="HTH cro/C1-type" evidence="2">
    <location>
        <begin position="12"/>
        <end position="64"/>
    </location>
</feature>
<keyword evidence="1" id="KW-0238">DNA-binding</keyword>
<dbReference type="KEGG" id="dde:Dde_0556"/>
<dbReference type="HOGENOM" id="CLU_085376_3_2_7"/>
<dbReference type="PANTHER" id="PTHR46797">
    <property type="entry name" value="HTH-TYPE TRANSCRIPTIONAL REGULATOR"/>
    <property type="match status" value="1"/>
</dbReference>